<dbReference type="AlphaFoldDB" id="A0A9Q9I8J6"/>
<dbReference type="OrthoDB" id="4001768at2"/>
<reference evidence="1" key="1">
    <citation type="submission" date="2021-04" db="EMBL/GenBank/DDBJ databases">
        <title>Dactylosporangium aurantiacum NRRL B-8018 full assembly.</title>
        <authorList>
            <person name="Hartkoorn R.C."/>
            <person name="Beaudoing E."/>
            <person name="Hot D."/>
        </authorList>
    </citation>
    <scope>NUCLEOTIDE SEQUENCE</scope>
    <source>
        <strain evidence="1">NRRL B-8018</strain>
    </source>
</reference>
<name>A0A9Q9I8J6_9ACTN</name>
<gene>
    <name evidence="1" type="ORF">Daura_34155</name>
</gene>
<evidence type="ECO:0000313" key="1">
    <source>
        <dbReference type="EMBL" id="UWZ51749.1"/>
    </source>
</evidence>
<sequence>MRHVQDVRALPDDGGTRWVAGVVTSRQGCLVLGRTGGTRLRVAGAAFVAGWADGSLLVADRTGTARRLARDGSPLWQVPLRSFAVLDAAVDEGALVSVASGRLLYVGADGVVAWSAAAPERESIPKVRAVGDGWVCLSTASSRRTVPTVWRVGRAGELTPVAEVPAPPDTWLGFVGGGRYLLGRDGGTVDLGAGQRVAG</sequence>
<keyword evidence="2" id="KW-1185">Reference proteome</keyword>
<dbReference type="RefSeq" id="WP_156089470.1">
    <property type="nucleotide sequence ID" value="NZ_CP073767.1"/>
</dbReference>
<organism evidence="1 2">
    <name type="scientific">Dactylosporangium aurantiacum</name>
    <dbReference type="NCBI Taxonomy" id="35754"/>
    <lineage>
        <taxon>Bacteria</taxon>
        <taxon>Bacillati</taxon>
        <taxon>Actinomycetota</taxon>
        <taxon>Actinomycetes</taxon>
        <taxon>Micromonosporales</taxon>
        <taxon>Micromonosporaceae</taxon>
        <taxon>Dactylosporangium</taxon>
    </lineage>
</organism>
<evidence type="ECO:0000313" key="2">
    <source>
        <dbReference type="Proteomes" id="UP001058003"/>
    </source>
</evidence>
<accession>A0A9Q9I8J6</accession>
<proteinExistence type="predicted"/>
<dbReference type="KEGG" id="daur:Daura_34155"/>
<dbReference type="EMBL" id="CP073767">
    <property type="protein sequence ID" value="UWZ51749.1"/>
    <property type="molecule type" value="Genomic_DNA"/>
</dbReference>
<dbReference type="Proteomes" id="UP001058003">
    <property type="component" value="Chromosome"/>
</dbReference>
<protein>
    <submittedName>
        <fullName evidence="1">Uncharacterized protein</fullName>
    </submittedName>
</protein>